<feature type="compositionally biased region" description="Low complexity" evidence="1">
    <location>
        <begin position="1"/>
        <end position="14"/>
    </location>
</feature>
<dbReference type="Proteomes" id="UP001500218">
    <property type="component" value="Unassembled WGS sequence"/>
</dbReference>
<dbReference type="EMBL" id="BAAALT010000271">
    <property type="protein sequence ID" value="GAA1831794.1"/>
    <property type="molecule type" value="Genomic_DNA"/>
</dbReference>
<accession>A0ABN2MLW3</accession>
<reference evidence="2 3" key="1">
    <citation type="journal article" date="2019" name="Int. J. Syst. Evol. Microbiol.">
        <title>The Global Catalogue of Microorganisms (GCM) 10K type strain sequencing project: providing services to taxonomists for standard genome sequencing and annotation.</title>
        <authorList>
            <consortium name="The Broad Institute Genomics Platform"/>
            <consortium name="The Broad Institute Genome Sequencing Center for Infectious Disease"/>
            <person name="Wu L."/>
            <person name="Ma J."/>
        </authorList>
    </citation>
    <scope>NUCLEOTIDE SEQUENCE [LARGE SCALE GENOMIC DNA]</scope>
    <source>
        <strain evidence="2 3">JCM 13250</strain>
    </source>
</reference>
<evidence type="ECO:0000313" key="3">
    <source>
        <dbReference type="Proteomes" id="UP001500218"/>
    </source>
</evidence>
<dbReference type="InterPro" id="IPR029063">
    <property type="entry name" value="SAM-dependent_MTases_sf"/>
</dbReference>
<keyword evidence="2" id="KW-0808">Transferase</keyword>
<name>A0ABN2MLW3_9ACTN</name>
<dbReference type="Gene3D" id="3.40.50.150">
    <property type="entry name" value="Vaccinia Virus protein VP39"/>
    <property type="match status" value="1"/>
</dbReference>
<sequence length="255" mass="28310">MSEMGRSTTGTTPARPGPRRCFATPADAHRAVQQVVTDVLTARRRPRVLEAGAGKRTRFDLPSDAYVVGVDTDEVAIVRNERLDERVLTDLAAYAAPAASFDLITCWYVLEHVDDPALLVDRFATWTAPGGLVVIAVPNLRSVKALVTKATPHAFHVWFRRYVLGYRQAGRPGHGPYPTTLRRAIAPAALTGRFVARGLLPVFEGHFEDAKQVAFRERLRLTGDRWDAADRWVTRASLGRLDAARSEYVVVLRRV</sequence>
<dbReference type="GO" id="GO:0008168">
    <property type="term" value="F:methyltransferase activity"/>
    <property type="evidence" value="ECO:0007669"/>
    <property type="project" value="UniProtKB-KW"/>
</dbReference>
<dbReference type="SUPFAM" id="SSF53335">
    <property type="entry name" value="S-adenosyl-L-methionine-dependent methyltransferases"/>
    <property type="match status" value="1"/>
</dbReference>
<organism evidence="2 3">
    <name type="scientific">Luedemannella flava</name>
    <dbReference type="NCBI Taxonomy" id="349316"/>
    <lineage>
        <taxon>Bacteria</taxon>
        <taxon>Bacillati</taxon>
        <taxon>Actinomycetota</taxon>
        <taxon>Actinomycetes</taxon>
        <taxon>Micromonosporales</taxon>
        <taxon>Micromonosporaceae</taxon>
        <taxon>Luedemannella</taxon>
    </lineage>
</organism>
<dbReference type="Pfam" id="PF13489">
    <property type="entry name" value="Methyltransf_23"/>
    <property type="match status" value="1"/>
</dbReference>
<comment type="caution">
    <text evidence="2">The sequence shown here is derived from an EMBL/GenBank/DDBJ whole genome shotgun (WGS) entry which is preliminary data.</text>
</comment>
<feature type="region of interest" description="Disordered" evidence="1">
    <location>
        <begin position="1"/>
        <end position="20"/>
    </location>
</feature>
<proteinExistence type="predicted"/>
<protein>
    <submittedName>
        <fullName evidence="2">Methyltransferase</fullName>
    </submittedName>
</protein>
<gene>
    <name evidence="2" type="ORF">GCM10009682_57940</name>
</gene>
<dbReference type="GO" id="GO:0032259">
    <property type="term" value="P:methylation"/>
    <property type="evidence" value="ECO:0007669"/>
    <property type="project" value="UniProtKB-KW"/>
</dbReference>
<evidence type="ECO:0000313" key="2">
    <source>
        <dbReference type="EMBL" id="GAA1831794.1"/>
    </source>
</evidence>
<keyword evidence="2" id="KW-0489">Methyltransferase</keyword>
<keyword evidence="3" id="KW-1185">Reference proteome</keyword>
<evidence type="ECO:0000256" key="1">
    <source>
        <dbReference type="SAM" id="MobiDB-lite"/>
    </source>
</evidence>